<feature type="region of interest" description="Disordered" evidence="1">
    <location>
        <begin position="25"/>
        <end position="118"/>
    </location>
</feature>
<feature type="region of interest" description="Disordered" evidence="1">
    <location>
        <begin position="813"/>
        <end position="835"/>
    </location>
</feature>
<feature type="compositionally biased region" description="Polar residues" evidence="1">
    <location>
        <begin position="818"/>
        <end position="835"/>
    </location>
</feature>
<dbReference type="PANTHER" id="PTHR48125:SF12">
    <property type="entry name" value="AT HOOK TRANSCRIPTION FACTOR FAMILY-RELATED"/>
    <property type="match status" value="1"/>
</dbReference>
<feature type="compositionally biased region" description="Basic and acidic residues" evidence="1">
    <location>
        <begin position="451"/>
        <end position="467"/>
    </location>
</feature>
<feature type="compositionally biased region" description="Basic and acidic residues" evidence="1">
    <location>
        <begin position="328"/>
        <end position="343"/>
    </location>
</feature>
<feature type="compositionally biased region" description="Pro residues" evidence="1">
    <location>
        <begin position="355"/>
        <end position="366"/>
    </location>
</feature>
<feature type="compositionally biased region" description="Low complexity" evidence="1">
    <location>
        <begin position="701"/>
        <end position="718"/>
    </location>
</feature>
<organism evidence="2">
    <name type="scientific">Cyprideis torosa</name>
    <dbReference type="NCBI Taxonomy" id="163714"/>
    <lineage>
        <taxon>Eukaryota</taxon>
        <taxon>Metazoa</taxon>
        <taxon>Ecdysozoa</taxon>
        <taxon>Arthropoda</taxon>
        <taxon>Crustacea</taxon>
        <taxon>Oligostraca</taxon>
        <taxon>Ostracoda</taxon>
        <taxon>Podocopa</taxon>
        <taxon>Podocopida</taxon>
        <taxon>Cytherocopina</taxon>
        <taxon>Cytheroidea</taxon>
        <taxon>Cytherideidae</taxon>
        <taxon>Cyprideis</taxon>
    </lineage>
</organism>
<feature type="compositionally biased region" description="Polar residues" evidence="1">
    <location>
        <begin position="480"/>
        <end position="491"/>
    </location>
</feature>
<proteinExistence type="predicted"/>
<dbReference type="PANTHER" id="PTHR48125">
    <property type="entry name" value="LP07818P1"/>
    <property type="match status" value="1"/>
</dbReference>
<feature type="compositionally biased region" description="Low complexity" evidence="1">
    <location>
        <begin position="267"/>
        <end position="278"/>
    </location>
</feature>
<feature type="compositionally biased region" description="Acidic residues" evidence="1">
    <location>
        <begin position="508"/>
        <end position="526"/>
    </location>
</feature>
<feature type="region of interest" description="Disordered" evidence="1">
    <location>
        <begin position="849"/>
        <end position="947"/>
    </location>
</feature>
<feature type="region of interest" description="Disordered" evidence="1">
    <location>
        <begin position="256"/>
        <end position="494"/>
    </location>
</feature>
<gene>
    <name evidence="2" type="ORF">CTOB1V02_LOCUS935</name>
</gene>
<dbReference type="EMBL" id="OB660126">
    <property type="protein sequence ID" value="CAD7222939.1"/>
    <property type="molecule type" value="Genomic_DNA"/>
</dbReference>
<feature type="region of interest" description="Disordered" evidence="1">
    <location>
        <begin position="508"/>
        <end position="575"/>
    </location>
</feature>
<feature type="compositionally biased region" description="Low complexity" evidence="1">
    <location>
        <begin position="296"/>
        <end position="306"/>
    </location>
</feature>
<feature type="compositionally biased region" description="Low complexity" evidence="1">
    <location>
        <begin position="858"/>
        <end position="873"/>
    </location>
</feature>
<feature type="compositionally biased region" description="Basic and acidic residues" evidence="1">
    <location>
        <begin position="649"/>
        <end position="686"/>
    </location>
</feature>
<dbReference type="AlphaFoldDB" id="A0A7R8W5P7"/>
<evidence type="ECO:0000256" key="1">
    <source>
        <dbReference type="SAM" id="MobiDB-lite"/>
    </source>
</evidence>
<sequence>MGDVELQLDDPELVALRQKALEAFKLRQASKSSPDVSSPSISTPSLTPQSSAAGGPVTGTLSSVSTPLSSITSPAPLAPPPPFVQPPPPPYGLPSYALPPPLGPPQPQVLPAFDPSRPPPQLLVAGAPPLFIPPGASDHFVVSSAPYAGQEPPFWPPAGRAPRDALIRLRSSHAPVLLAPSPHPQQPGLFSISLLLPQPYPCYPVRPALFISDLSVPARGCPSRKVKVTISSSRSQTSTVLPSTAGKKELVSQVKVTVSPGGPPSFPFSSPSTFTSVPREVGSLPQQKPPWPMAPPSRSGPQSSPGQKERRGGLGPGGRRSPFPPRGEPVDIRHPLRVGEHRFSPPVDPNNRHPLSPPQLPPPPAFPSLAPHAPLEETLEDISPLLPPNDELPPEELAETVAEGNEENHLEGSAVSETKKGKFDRYLSGSESSSEESESDEGAGESSVEDVDGRTAEKVRQQRGDGLKRKKRKADREMGSKQSDARPSQQIDGRCLLKGDRLEAAAMDGEEEVLDYGDILGDDEDSQPPGERVSVESNEASPLEHPLKERSLSINEPGDGDVVQLGIGGNDDFDDFLKDFEEEMLAPVTAGNATAMSDAKKRPAPSSGSSSKKDLPPPPPKVSAKPRPTPSGFSRPPASSRRPAQKRPSIHDKAPVGRRSEPGFTNGRREKAFRSESSSRGREKVVSRKPSSRPVPDTSATSVVTSSRKSPSSSSSAATRDKRKEAAAAKLKKEKKEKRRREKEEKKKKKKKKKRILSDRLGSPNYSMAFLPMLEDEEEPMFEGATGGDVSGFPPLPRDPYERERWLARARKFASDAPSLSTGNSGRISLQPSSFSDEVRLKGRYKSLDDPAVGMMYPGASSPPSAPLPSLASRDLRHRLGDSGAPIVDDGDWTASGSGGGPPGPSRRVTVVRQDKGPSSIAERLGLPVRRGGHVDGGRGDKKRKRR</sequence>
<feature type="compositionally biased region" description="Acidic residues" evidence="1">
    <location>
        <begin position="433"/>
        <end position="450"/>
    </location>
</feature>
<feature type="compositionally biased region" description="Basic residues" evidence="1">
    <location>
        <begin position="730"/>
        <end position="755"/>
    </location>
</feature>
<feature type="compositionally biased region" description="Low complexity" evidence="1">
    <location>
        <begin position="30"/>
        <end position="75"/>
    </location>
</feature>
<feature type="region of interest" description="Disordered" evidence="1">
    <location>
        <begin position="588"/>
        <end position="772"/>
    </location>
</feature>
<reference evidence="2" key="1">
    <citation type="submission" date="2020-11" db="EMBL/GenBank/DDBJ databases">
        <authorList>
            <person name="Tran Van P."/>
        </authorList>
    </citation>
    <scope>NUCLEOTIDE SEQUENCE</scope>
</reference>
<name>A0A7R8W5P7_9CRUS</name>
<protein>
    <submittedName>
        <fullName evidence="2">Uncharacterized protein</fullName>
    </submittedName>
</protein>
<accession>A0A7R8W5P7</accession>
<feature type="compositionally biased region" description="Pro residues" evidence="1">
    <location>
        <begin position="76"/>
        <end position="108"/>
    </location>
</feature>
<evidence type="ECO:0000313" key="2">
    <source>
        <dbReference type="EMBL" id="CAD7222939.1"/>
    </source>
</evidence>